<feature type="transmembrane region" description="Helical" evidence="2">
    <location>
        <begin position="267"/>
        <end position="285"/>
    </location>
</feature>
<feature type="compositionally biased region" description="Polar residues" evidence="1">
    <location>
        <begin position="619"/>
        <end position="637"/>
    </location>
</feature>
<feature type="transmembrane region" description="Helical" evidence="2">
    <location>
        <begin position="398"/>
        <end position="421"/>
    </location>
</feature>
<reference evidence="4 5" key="1">
    <citation type="journal article" date="2023" name="IMA Fungus">
        <title>Comparative genomic study of the Penicillium genus elucidates a diverse pangenome and 15 lateral gene transfer events.</title>
        <authorList>
            <person name="Petersen C."/>
            <person name="Sorensen T."/>
            <person name="Nielsen M.R."/>
            <person name="Sondergaard T.E."/>
            <person name="Sorensen J.L."/>
            <person name="Fitzpatrick D.A."/>
            <person name="Frisvad J.C."/>
            <person name="Nielsen K.L."/>
        </authorList>
    </citation>
    <scope>NUCLEOTIDE SEQUENCE [LARGE SCALE GENOMIC DNA]</scope>
    <source>
        <strain evidence="4 5">IBT 35679</strain>
    </source>
</reference>
<feature type="region of interest" description="Disordered" evidence="1">
    <location>
        <begin position="614"/>
        <end position="637"/>
    </location>
</feature>
<keyword evidence="2" id="KW-1133">Transmembrane helix</keyword>
<dbReference type="PANTHER" id="PTHR35859:SF5">
    <property type="entry name" value="ION TRANSPORT DOMAIN-CONTAINING PROTEIN"/>
    <property type="match status" value="1"/>
</dbReference>
<protein>
    <recommendedName>
        <fullName evidence="3">Calcium channel YVC1-like C-terminal transmembrane domain-containing protein</fullName>
    </recommendedName>
</protein>
<feature type="transmembrane region" description="Helical" evidence="2">
    <location>
        <begin position="328"/>
        <end position="350"/>
    </location>
</feature>
<dbReference type="InterPro" id="IPR052971">
    <property type="entry name" value="TRP_calcium_channel"/>
</dbReference>
<name>A0AAD6GLN9_9EURO</name>
<evidence type="ECO:0000256" key="2">
    <source>
        <dbReference type="SAM" id="Phobius"/>
    </source>
</evidence>
<feature type="domain" description="Calcium channel YVC1-like C-terminal transmembrane" evidence="3">
    <location>
        <begin position="273"/>
        <end position="568"/>
    </location>
</feature>
<evidence type="ECO:0000313" key="4">
    <source>
        <dbReference type="EMBL" id="KAJ5557300.1"/>
    </source>
</evidence>
<feature type="compositionally biased region" description="Low complexity" evidence="1">
    <location>
        <begin position="569"/>
        <end position="585"/>
    </location>
</feature>
<gene>
    <name evidence="4" type="ORF">N7494_001215</name>
</gene>
<evidence type="ECO:0000256" key="1">
    <source>
        <dbReference type="SAM" id="MobiDB-lite"/>
    </source>
</evidence>
<sequence>MDDVGIPVIDTDESLFSIIPKLSQFITNAVGDIAFSFEDMSHESRGHRLRQLVHTLAEDSHNPFIIVALMILKWEFSSVADDDWGLNESRGAACEFVAWQYLCYLNQIEAIDFLLEELPIPRRNSTNLTEERGDPGDPGYEFARETEATPLLSRSPTPLHLLGLGKRSAAAQKNQDYSELYGSDHEREDFSRYFQFFGLNALEIAAVAQAKRFLSQRVVQRMVNDIWKGEIVFWDSLTVLSAKKPQIFNRRTADPYSRMRVPVYRKMFEAGFFLSLLFLYYTVLVERSPRSIGRFEILMDIWIVAFAYDELSGLVDAGVLFYQMDFWSLWNLGIIGVGFAFIITRGIGLFKNDDYILNLSFDILSLEALFLVPRICSLVSLNAYFGSLIPVMKEMTKAFMRFLPVVLIIYTAFLTTFSLLARDRFSVSEMSYLLLKVFFGSGTLGLDNALEISPIFGYGLMLIFVPLSNFLLLACLISLMGMSLEGVMAHAREEYLFQLSIYVLESSNSRRLTYFLPPLNLIPLLCIRPLRLFLSAGTVRRVRIVLLRATHLPFVMMIWIYESTRQDSGKSSSRSSRPPGGRPPSTAASEPSVSRFQAPMHPSVVEVNRLKLGHERLNPDSQGASDSNIPRSGQTQLADVMDAVERLRVQVERVSMALAAQQRDN</sequence>
<proteinExistence type="predicted"/>
<dbReference type="Proteomes" id="UP001220324">
    <property type="component" value="Unassembled WGS sequence"/>
</dbReference>
<keyword evidence="5" id="KW-1185">Reference proteome</keyword>
<dbReference type="PANTHER" id="PTHR35859">
    <property type="entry name" value="NONSELECTIVE CATION CHANNEL PROTEIN"/>
    <property type="match status" value="1"/>
</dbReference>
<dbReference type="AlphaFoldDB" id="A0AAD6GLN9"/>
<feature type="transmembrane region" description="Helical" evidence="2">
    <location>
        <begin position="542"/>
        <end position="561"/>
    </location>
</feature>
<evidence type="ECO:0000259" key="3">
    <source>
        <dbReference type="Pfam" id="PF23317"/>
    </source>
</evidence>
<feature type="transmembrane region" description="Helical" evidence="2">
    <location>
        <begin position="456"/>
        <end position="479"/>
    </location>
</feature>
<dbReference type="InterPro" id="IPR056336">
    <property type="entry name" value="YVC1_C"/>
</dbReference>
<feature type="transmembrane region" description="Helical" evidence="2">
    <location>
        <begin position="371"/>
        <end position="392"/>
    </location>
</feature>
<dbReference type="Pfam" id="PF23317">
    <property type="entry name" value="YVC1_C"/>
    <property type="match status" value="1"/>
</dbReference>
<keyword evidence="2" id="KW-0812">Transmembrane</keyword>
<accession>A0AAD6GLN9</accession>
<keyword evidence="2" id="KW-0472">Membrane</keyword>
<dbReference type="EMBL" id="JAQIZZ010000001">
    <property type="protein sequence ID" value="KAJ5557300.1"/>
    <property type="molecule type" value="Genomic_DNA"/>
</dbReference>
<comment type="caution">
    <text evidence="4">The sequence shown here is derived from an EMBL/GenBank/DDBJ whole genome shotgun (WGS) entry which is preliminary data.</text>
</comment>
<evidence type="ECO:0000313" key="5">
    <source>
        <dbReference type="Proteomes" id="UP001220324"/>
    </source>
</evidence>
<organism evidence="4 5">
    <name type="scientific">Penicillium frequentans</name>
    <dbReference type="NCBI Taxonomy" id="3151616"/>
    <lineage>
        <taxon>Eukaryota</taxon>
        <taxon>Fungi</taxon>
        <taxon>Dikarya</taxon>
        <taxon>Ascomycota</taxon>
        <taxon>Pezizomycotina</taxon>
        <taxon>Eurotiomycetes</taxon>
        <taxon>Eurotiomycetidae</taxon>
        <taxon>Eurotiales</taxon>
        <taxon>Aspergillaceae</taxon>
        <taxon>Penicillium</taxon>
    </lineage>
</organism>
<feature type="region of interest" description="Disordered" evidence="1">
    <location>
        <begin position="567"/>
        <end position="595"/>
    </location>
</feature>
<feature type="compositionally biased region" description="Polar residues" evidence="1">
    <location>
        <begin position="586"/>
        <end position="595"/>
    </location>
</feature>